<gene>
    <name evidence="4" type="ORF">H6G24_20970</name>
</gene>
<dbReference type="EMBL" id="JACJQH010000034">
    <property type="protein sequence ID" value="MBD2197952.1"/>
    <property type="molecule type" value="Genomic_DNA"/>
</dbReference>
<organism evidence="4 5">
    <name type="scientific">Calothrix parietina FACHB-288</name>
    <dbReference type="NCBI Taxonomy" id="2692896"/>
    <lineage>
        <taxon>Bacteria</taxon>
        <taxon>Bacillati</taxon>
        <taxon>Cyanobacteriota</taxon>
        <taxon>Cyanophyceae</taxon>
        <taxon>Nostocales</taxon>
        <taxon>Calotrichaceae</taxon>
        <taxon>Calothrix</taxon>
    </lineage>
</organism>
<dbReference type="PANTHER" id="PTHR30570:SF1">
    <property type="entry name" value="PHOSPHATE-BINDING PROTEIN PSTS"/>
    <property type="match status" value="1"/>
</dbReference>
<evidence type="ECO:0000313" key="4">
    <source>
        <dbReference type="EMBL" id="MBD2197952.1"/>
    </source>
</evidence>
<dbReference type="InterPro" id="IPR024370">
    <property type="entry name" value="PBP_domain"/>
</dbReference>
<protein>
    <submittedName>
        <fullName evidence="4">DUF4912 domain-containing protein</fullName>
    </submittedName>
</protein>
<dbReference type="Pfam" id="PF16258">
    <property type="entry name" value="DUF4912"/>
    <property type="match status" value="3"/>
</dbReference>
<dbReference type="Gene3D" id="3.40.190.10">
    <property type="entry name" value="Periplasmic binding protein-like II"/>
    <property type="match status" value="2"/>
</dbReference>
<comment type="caution">
    <text evidence="4">The sequence shown here is derived from an EMBL/GenBank/DDBJ whole genome shotgun (WGS) entry which is preliminary data.</text>
</comment>
<dbReference type="Proteomes" id="UP000658514">
    <property type="component" value="Unassembled WGS sequence"/>
</dbReference>
<feature type="region of interest" description="Disordered" evidence="2">
    <location>
        <begin position="389"/>
        <end position="414"/>
    </location>
</feature>
<evidence type="ECO:0000256" key="1">
    <source>
        <dbReference type="ARBA" id="ARBA00022729"/>
    </source>
</evidence>
<reference evidence="4 5" key="1">
    <citation type="journal article" date="2020" name="ISME J.">
        <title>Comparative genomics reveals insights into cyanobacterial evolution and habitat adaptation.</title>
        <authorList>
            <person name="Chen M.Y."/>
            <person name="Teng W.K."/>
            <person name="Zhao L."/>
            <person name="Hu C.X."/>
            <person name="Zhou Y.K."/>
            <person name="Han B.P."/>
            <person name="Song L.R."/>
            <person name="Shu W.S."/>
        </authorList>
    </citation>
    <scope>NUCLEOTIDE SEQUENCE [LARGE SCALE GENOMIC DNA]</scope>
    <source>
        <strain evidence="4 5">FACHB-288</strain>
    </source>
</reference>
<dbReference type="Pfam" id="PF12849">
    <property type="entry name" value="PBP_like_2"/>
    <property type="match status" value="1"/>
</dbReference>
<feature type="domain" description="PBP" evidence="3">
    <location>
        <begin position="55"/>
        <end position="280"/>
    </location>
</feature>
<feature type="region of interest" description="Disordered" evidence="2">
    <location>
        <begin position="439"/>
        <end position="467"/>
    </location>
</feature>
<dbReference type="RefSeq" id="WP_190546056.1">
    <property type="nucleotide sequence ID" value="NZ_CAWPNO010000067.1"/>
</dbReference>
<evidence type="ECO:0000256" key="2">
    <source>
        <dbReference type="SAM" id="MobiDB-lite"/>
    </source>
</evidence>
<keyword evidence="5" id="KW-1185">Reference proteome</keyword>
<dbReference type="InterPro" id="IPR032585">
    <property type="entry name" value="DUF4912"/>
</dbReference>
<feature type="region of interest" description="Disordered" evidence="2">
    <location>
        <begin position="310"/>
        <end position="353"/>
    </location>
</feature>
<name>A0ABR8AD61_9CYAN</name>
<sequence length="1202" mass="128826">MWQKSKQDSAIFRLALLLAVGTMPMAVNLLVPKQILAQSATDAPAFPLPTTVENGTTVRIDGSSALNAINQNLKQSFEQQFSGSKVEVQANGTKAALKAVLDGSVDIAALGRGLTKEERAQGLEQVRLYREKIAVIVGADNPFKGGLSSREFARIFRGRITDWSEVGGVKGKIRLIDRPTTSDTRNTFRTYPAFKAATFATGSTATQVTDDNTVEIVKQLGNDGISYALANQVSQIPGVRVVPIDKATPTEEKYVFSQPLVYVYKKNPSLGAASFLGFAIAPPGQQAIETARTSEAAAIAQGQLPTLATANAPTPEATTVATNTSPVSEATTTTADANTTAAPNESSVNSAASNNGTLPTPLLILLPLLLLGGLGSWFVFSRKKPSPEAETADKDVESVPTAPPSQPISLNTSTEDVSINDDNAWDAEAPAAVVNTSYPHIPEAPATNSDLAKEEEPSLGTENSGQQVVASDIQNAAEEQPPLESNNVDAIATIGGAALGGAAIAAGVADTVANSTEQNTSIGNSNYAIWDAPESELPVMDTAGTIPTDVTAQTADENLPVIETAGTIPDVADVTEQTAGEDLPIIETAATIPDVGDVTEQTADEDLPVIETAATIPDLPDIPEQITDVDLPVIDTDATIHDVADVTEQTADVDLPVIETAATIPDTADVQDLALDAVADAAESFPDDTEEEIIEIVSNFPEQTDETSANAPEDVSLGNLGALAGGAAVAAGVGIGAWASISGNNPDVEVNDNISDAPVETAEVSAATNGNVKDSVNLRPHTPKWAYASWHISDNEKQAIEDADSRLALRLYDVTDIDLSYQTPHLVQQYECDDTAQDRFIAIPASDRNYFAEIGYVTTGDRWVKIAHSPTVRVFSNPALPGEDNDDDLADNLQDSITFTHQSAKSAQVSWQISDVNKQVLQQSGRQLSLRLYDVTGIDLSYQTPQFIQQYEFDSATESSVIEIPVSDRNYIAEIGYAADGENWIAIARSQTVRFFSPVGTEDPENAGLLETDREPIESTITLTPRTAKWAYVTWYFAETEQQLLNNSGISQLTIKLYDVTHLDLSYQHPQLVQQYDCEVFSGDRFVAIPNSDRDYIVEIGYQQESEPWVTLARSSTVRVFSRPYPDFWFVADAEIIIHGATEPDATVNIAGHPIKLKPDGTFHFRIPYSDSLIEYLMTATSANGQQTRSIHKKFSQDNPEV</sequence>
<evidence type="ECO:0000259" key="3">
    <source>
        <dbReference type="Pfam" id="PF12849"/>
    </source>
</evidence>
<dbReference type="SUPFAM" id="SSF53850">
    <property type="entry name" value="Periplasmic binding protein-like II"/>
    <property type="match status" value="1"/>
</dbReference>
<evidence type="ECO:0000313" key="5">
    <source>
        <dbReference type="Proteomes" id="UP000658514"/>
    </source>
</evidence>
<keyword evidence="1" id="KW-0732">Signal</keyword>
<proteinExistence type="predicted"/>
<dbReference type="PANTHER" id="PTHR30570">
    <property type="entry name" value="PERIPLASMIC PHOSPHATE BINDING COMPONENT OF PHOSPHATE ABC TRANSPORTER"/>
    <property type="match status" value="1"/>
</dbReference>
<dbReference type="InterPro" id="IPR050811">
    <property type="entry name" value="Phosphate_ABC_transporter"/>
</dbReference>
<accession>A0ABR8AD61</accession>